<protein>
    <submittedName>
        <fullName evidence="9">Secretion protein HlyD family protein</fullName>
    </submittedName>
</protein>
<evidence type="ECO:0000256" key="2">
    <source>
        <dbReference type="ARBA" id="ARBA00022692"/>
    </source>
</evidence>
<dbReference type="Gene3D" id="2.40.30.170">
    <property type="match status" value="1"/>
</dbReference>
<keyword evidence="2 6" id="KW-0812">Transmembrane</keyword>
<dbReference type="InterPro" id="IPR058625">
    <property type="entry name" value="MdtA-like_BSH"/>
</dbReference>
<dbReference type="InterPro" id="IPR050739">
    <property type="entry name" value="MFP"/>
</dbReference>
<feature type="domain" description="Multidrug resistance protein MdtA-like barrel-sandwich hybrid" evidence="7">
    <location>
        <begin position="50"/>
        <end position="274"/>
    </location>
</feature>
<dbReference type="Gene3D" id="2.40.50.100">
    <property type="match status" value="1"/>
</dbReference>
<dbReference type="EMBL" id="HE796683">
    <property type="protein sequence ID" value="CCG99060.1"/>
    <property type="molecule type" value="Genomic_DNA"/>
</dbReference>
<dbReference type="SUPFAM" id="SSF111369">
    <property type="entry name" value="HlyD-like secretion proteins"/>
    <property type="match status" value="2"/>
</dbReference>
<dbReference type="Pfam" id="PF25917">
    <property type="entry name" value="BSH_RND"/>
    <property type="match status" value="1"/>
</dbReference>
<keyword evidence="10" id="KW-1185">Reference proteome</keyword>
<dbReference type="AlphaFoldDB" id="I0K4K7"/>
<evidence type="ECO:0000256" key="1">
    <source>
        <dbReference type="ARBA" id="ARBA00004167"/>
    </source>
</evidence>
<evidence type="ECO:0000256" key="5">
    <source>
        <dbReference type="SAM" id="Coils"/>
    </source>
</evidence>
<dbReference type="eggNOG" id="COG1566">
    <property type="taxonomic scope" value="Bacteria"/>
</dbReference>
<comment type="subcellular location">
    <subcellularLocation>
        <location evidence="1">Membrane</location>
        <topology evidence="1">Single-pass membrane protein</topology>
    </subcellularLocation>
</comment>
<dbReference type="Proteomes" id="UP000011058">
    <property type="component" value="Chromosome"/>
</dbReference>
<sequence length="375" mass="41061">METESSTLKTYLPRLLGVIVLLAGAYWGFTAYRHGQQYESTDNAQIEGSTAPVLARVAGYVQDVNVDDYATVKRGQPLLTIDPQEYEVALQQAEADYESTLADIRTAQADIRNAQADLATAQANSRNTQQSLRVTQSNAEVQAARRSKAQTDLQRDQNLFNDQSLTRKQLDDSKNNLDVQERTYRASEEQIALARSQQGVAQAGILKAQAGIQRTQANIQKMQAMLKVKAAAVQNAKLRLGYAKLTAPIDGKIGKKTAVVGQYVQPGQTLMTIVNNSTFWVVANFKETQLENMRVGQDVEIKLDAYPDLDVKGRVASLSESTGAKTALLPPDNASGNFVKITQRVPVKIEILNPDQLKDKLRAGLSVDAAVRVAN</sequence>
<feature type="domain" description="p-hydroxybenzoic acid efflux pump subunit AaeA-like beta-barrel" evidence="8">
    <location>
        <begin position="278"/>
        <end position="367"/>
    </location>
</feature>
<feature type="transmembrane region" description="Helical" evidence="6">
    <location>
        <begin position="12"/>
        <end position="29"/>
    </location>
</feature>
<dbReference type="GO" id="GO:0016020">
    <property type="term" value="C:membrane"/>
    <property type="evidence" value="ECO:0007669"/>
    <property type="project" value="UniProtKB-SubCell"/>
</dbReference>
<dbReference type="PRINTS" id="PR01490">
    <property type="entry name" value="RTXTOXIND"/>
</dbReference>
<dbReference type="OrthoDB" id="9811754at2"/>
<evidence type="ECO:0000313" key="9">
    <source>
        <dbReference type="EMBL" id="CCG99060.1"/>
    </source>
</evidence>
<evidence type="ECO:0000313" key="10">
    <source>
        <dbReference type="Proteomes" id="UP000011058"/>
    </source>
</evidence>
<dbReference type="InterPro" id="IPR058634">
    <property type="entry name" value="AaeA-lik-b-barrel"/>
</dbReference>
<dbReference type="Pfam" id="PF25963">
    <property type="entry name" value="Beta-barrel_AAEA"/>
    <property type="match status" value="1"/>
</dbReference>
<accession>I0K4K7</accession>
<evidence type="ECO:0000256" key="4">
    <source>
        <dbReference type="ARBA" id="ARBA00023136"/>
    </source>
</evidence>
<evidence type="ECO:0000259" key="8">
    <source>
        <dbReference type="Pfam" id="PF25963"/>
    </source>
</evidence>
<evidence type="ECO:0000259" key="7">
    <source>
        <dbReference type="Pfam" id="PF25917"/>
    </source>
</evidence>
<evidence type="ECO:0000256" key="6">
    <source>
        <dbReference type="SAM" id="Phobius"/>
    </source>
</evidence>
<proteinExistence type="predicted"/>
<dbReference type="STRING" id="1166018.FAES_1050"/>
<name>I0K4K7_9BACT</name>
<dbReference type="GO" id="GO:0055085">
    <property type="term" value="P:transmembrane transport"/>
    <property type="evidence" value="ECO:0007669"/>
    <property type="project" value="InterPro"/>
</dbReference>
<feature type="coiled-coil region" evidence="5">
    <location>
        <begin position="170"/>
        <end position="197"/>
    </location>
</feature>
<dbReference type="PANTHER" id="PTHR30386:SF26">
    <property type="entry name" value="TRANSPORT PROTEIN COMB"/>
    <property type="match status" value="1"/>
</dbReference>
<feature type="coiled-coil region" evidence="5">
    <location>
        <begin position="90"/>
        <end position="131"/>
    </location>
</feature>
<reference evidence="9 10" key="1">
    <citation type="journal article" date="2012" name="J. Bacteriol.">
        <title>Genome Sequence of Fibrella aestuarina BUZ 2T, a Filamentous Marine Bacterium.</title>
        <authorList>
            <person name="Filippini M."/>
            <person name="Qi W."/>
            <person name="Blom J."/>
            <person name="Goesmann A."/>
            <person name="Smits T.H."/>
            <person name="Bagheri H.C."/>
        </authorList>
    </citation>
    <scope>NUCLEOTIDE SEQUENCE [LARGE SCALE GENOMIC DNA]</scope>
    <source>
        <strain evidence="10">BUZ 2T</strain>
    </source>
</reference>
<evidence type="ECO:0000256" key="3">
    <source>
        <dbReference type="ARBA" id="ARBA00022989"/>
    </source>
</evidence>
<keyword evidence="4 6" id="KW-0472">Membrane</keyword>
<dbReference type="KEGG" id="fae:FAES_1050"/>
<keyword evidence="3 6" id="KW-1133">Transmembrane helix</keyword>
<keyword evidence="5" id="KW-0175">Coiled coil</keyword>
<gene>
    <name evidence="9" type="ORF">FAES_1050</name>
</gene>
<dbReference type="RefSeq" id="WP_015330160.1">
    <property type="nucleotide sequence ID" value="NC_020054.1"/>
</dbReference>
<dbReference type="PANTHER" id="PTHR30386">
    <property type="entry name" value="MEMBRANE FUSION SUBUNIT OF EMRAB-TOLC MULTIDRUG EFFLUX PUMP"/>
    <property type="match status" value="1"/>
</dbReference>
<organism evidence="9 10">
    <name type="scientific">Fibrella aestuarina BUZ 2</name>
    <dbReference type="NCBI Taxonomy" id="1166018"/>
    <lineage>
        <taxon>Bacteria</taxon>
        <taxon>Pseudomonadati</taxon>
        <taxon>Bacteroidota</taxon>
        <taxon>Cytophagia</taxon>
        <taxon>Cytophagales</taxon>
        <taxon>Spirosomataceae</taxon>
        <taxon>Fibrella</taxon>
    </lineage>
</organism>
<dbReference type="HOGENOM" id="CLU_018816_15_1_10"/>
<dbReference type="PATRIC" id="fig|1166018.3.peg.2768"/>